<proteinExistence type="predicted"/>
<gene>
    <name evidence="2" type="ORF">Cboi02_000154100</name>
</gene>
<organism evidence="2 3">
    <name type="scientific">Candida boidinii</name>
    <name type="common">Yeast</name>
    <dbReference type="NCBI Taxonomy" id="5477"/>
    <lineage>
        <taxon>Eukaryota</taxon>
        <taxon>Fungi</taxon>
        <taxon>Dikarya</taxon>
        <taxon>Ascomycota</taxon>
        <taxon>Saccharomycotina</taxon>
        <taxon>Pichiomycetes</taxon>
        <taxon>Pichiales</taxon>
        <taxon>Pichiaceae</taxon>
        <taxon>Ogataea</taxon>
        <taxon>Ogataea/Candida clade</taxon>
    </lineage>
</organism>
<feature type="region of interest" description="Disordered" evidence="1">
    <location>
        <begin position="148"/>
        <end position="230"/>
    </location>
</feature>
<feature type="region of interest" description="Disordered" evidence="1">
    <location>
        <begin position="1"/>
        <end position="21"/>
    </location>
</feature>
<keyword evidence="3" id="KW-1185">Reference proteome</keyword>
<feature type="compositionally biased region" description="Basic residues" evidence="1">
    <location>
        <begin position="430"/>
        <end position="447"/>
    </location>
</feature>
<feature type="region of interest" description="Disordered" evidence="1">
    <location>
        <begin position="404"/>
        <end position="481"/>
    </location>
</feature>
<feature type="compositionally biased region" description="Low complexity" evidence="1">
    <location>
        <begin position="363"/>
        <end position="376"/>
    </location>
</feature>
<accession>A0A9W6WF76</accession>
<feature type="region of interest" description="Disordered" evidence="1">
    <location>
        <begin position="283"/>
        <end position="319"/>
    </location>
</feature>
<feature type="compositionally biased region" description="Acidic residues" evidence="1">
    <location>
        <begin position="176"/>
        <end position="186"/>
    </location>
</feature>
<evidence type="ECO:0000256" key="1">
    <source>
        <dbReference type="SAM" id="MobiDB-lite"/>
    </source>
</evidence>
<comment type="caution">
    <text evidence="2">The sequence shown here is derived from an EMBL/GenBank/DDBJ whole genome shotgun (WGS) entry which is preliminary data.</text>
</comment>
<name>A0A9W6WF76_CANBO</name>
<dbReference type="EMBL" id="BSXN01000371">
    <property type="protein sequence ID" value="GME68285.1"/>
    <property type="molecule type" value="Genomic_DNA"/>
</dbReference>
<feature type="compositionally biased region" description="Basic and acidic residues" evidence="1">
    <location>
        <begin position="413"/>
        <end position="429"/>
    </location>
</feature>
<reference evidence="2" key="1">
    <citation type="submission" date="2023-04" db="EMBL/GenBank/DDBJ databases">
        <title>Candida boidinii NBRC 10035.</title>
        <authorList>
            <person name="Ichikawa N."/>
            <person name="Sato H."/>
            <person name="Tonouchi N."/>
        </authorList>
    </citation>
    <scope>NUCLEOTIDE SEQUENCE</scope>
    <source>
        <strain evidence="2">NBRC 10035</strain>
    </source>
</reference>
<sequence>MLPIITETEETNKSRKHNTLNNKNKRRCSLILHPSPRNYDINDPRIKRRSSYDFSNSNFFNSSLNKECELSTSGNNNNNNNNINSSVLSNSNSFNKFNNHFNSLSINEEENEGDKQGKDKEDDDFEFINHHGQKPIRGSIVYLRHKSSTDSNNLDKRQDINNSQGGDNDNNNNNNDNDDNDDDDDLPVLMTKHKARAKSDELIYNRGKGEDKDRYRDTERQKSNFNENNLYGNLTYHNSLDLPSSCLMRNLDSFNDMNHMKDQVEAGDNGGEEEEINEIQKKLRNYKLNDAGEENAVESDDEEEEEEEDEKDEDSDYDYDIIEPYDIYHDPLSLNDKIGMKSNNNNNKARNLKNSISDDGGNTRRVGSNSSNNTNGSDRKKSFILIDDSECICSDIPGDNQSHYTWNGNNNTGDHHEHHEHHEPHEDHHNHHHHDHEHHHHHHHHHHGHEDGHDSNGESGNTENARNGGHSGKNHHRRLTCAMVFTKPKVLEIN</sequence>
<evidence type="ECO:0000313" key="2">
    <source>
        <dbReference type="EMBL" id="GME68285.1"/>
    </source>
</evidence>
<feature type="compositionally biased region" description="Low complexity" evidence="1">
    <location>
        <begin position="338"/>
        <end position="354"/>
    </location>
</feature>
<dbReference type="Proteomes" id="UP001165120">
    <property type="component" value="Unassembled WGS sequence"/>
</dbReference>
<feature type="compositionally biased region" description="Basic and acidic residues" evidence="1">
    <location>
        <begin position="197"/>
        <end position="222"/>
    </location>
</feature>
<dbReference type="AlphaFoldDB" id="A0A9W6WF76"/>
<evidence type="ECO:0000313" key="3">
    <source>
        <dbReference type="Proteomes" id="UP001165120"/>
    </source>
</evidence>
<protein>
    <submittedName>
        <fullName evidence="2">Unnamed protein product</fullName>
    </submittedName>
</protein>
<feature type="compositionally biased region" description="Acidic residues" evidence="1">
    <location>
        <begin position="291"/>
        <end position="319"/>
    </location>
</feature>
<feature type="region of interest" description="Disordered" evidence="1">
    <location>
        <begin position="338"/>
        <end position="381"/>
    </location>
</feature>